<evidence type="ECO:0000313" key="4">
    <source>
        <dbReference type="Proteomes" id="UP001143486"/>
    </source>
</evidence>
<dbReference type="InterPro" id="IPR032710">
    <property type="entry name" value="NTF2-like_dom_sf"/>
</dbReference>
<evidence type="ECO:0008006" key="5">
    <source>
        <dbReference type="Google" id="ProtNLM"/>
    </source>
</evidence>
<feature type="region of interest" description="Disordered" evidence="1">
    <location>
        <begin position="141"/>
        <end position="169"/>
    </location>
</feature>
<protein>
    <recommendedName>
        <fullName evidence="5">DUF4440 domain-containing protein</fullName>
    </recommendedName>
</protein>
<evidence type="ECO:0000256" key="1">
    <source>
        <dbReference type="SAM" id="MobiDB-lite"/>
    </source>
</evidence>
<keyword evidence="2" id="KW-0732">Signal</keyword>
<feature type="chain" id="PRO_5040741131" description="DUF4440 domain-containing protein" evidence="2">
    <location>
        <begin position="23"/>
        <end position="169"/>
    </location>
</feature>
<dbReference type="AlphaFoldDB" id="A0A9W6MN25"/>
<organism evidence="3 4">
    <name type="scientific">Maricaulis virginensis</name>
    <dbReference type="NCBI Taxonomy" id="144022"/>
    <lineage>
        <taxon>Bacteria</taxon>
        <taxon>Pseudomonadati</taxon>
        <taxon>Pseudomonadota</taxon>
        <taxon>Alphaproteobacteria</taxon>
        <taxon>Maricaulales</taxon>
        <taxon>Maricaulaceae</taxon>
        <taxon>Maricaulis</taxon>
    </lineage>
</organism>
<gene>
    <name evidence="3" type="ORF">GCM10017621_09570</name>
</gene>
<name>A0A9W6MN25_9PROT</name>
<dbReference type="Gene3D" id="3.10.450.50">
    <property type="match status" value="1"/>
</dbReference>
<sequence length="169" mass="17963">MHPGTLMNALTALTLTATPAMAQETAVEAILQADRDFAAMAAETGPGPAFEAYMDDVDGRLIRGTADALVGSAEIRGAFDAWPEGILLHWEPLEGFASEGGDFGVTWGLWSLHPDGDRASAPAGRGTYVTVWRQDEAGNWRGLLDMGTNDPSYRPEAPEADSQSAPEDD</sequence>
<reference evidence="3" key="2">
    <citation type="submission" date="2023-01" db="EMBL/GenBank/DDBJ databases">
        <authorList>
            <person name="Sun Q."/>
            <person name="Evtushenko L."/>
        </authorList>
    </citation>
    <scope>NUCLEOTIDE SEQUENCE</scope>
    <source>
        <strain evidence="3">VKM B-1513</strain>
    </source>
</reference>
<evidence type="ECO:0000256" key="2">
    <source>
        <dbReference type="SAM" id="SignalP"/>
    </source>
</evidence>
<dbReference type="SUPFAM" id="SSF54427">
    <property type="entry name" value="NTF2-like"/>
    <property type="match status" value="1"/>
</dbReference>
<proteinExistence type="predicted"/>
<dbReference type="Proteomes" id="UP001143486">
    <property type="component" value="Unassembled WGS sequence"/>
</dbReference>
<keyword evidence="4" id="KW-1185">Reference proteome</keyword>
<comment type="caution">
    <text evidence="3">The sequence shown here is derived from an EMBL/GenBank/DDBJ whole genome shotgun (WGS) entry which is preliminary data.</text>
</comment>
<evidence type="ECO:0000313" key="3">
    <source>
        <dbReference type="EMBL" id="GLK51449.1"/>
    </source>
</evidence>
<accession>A0A9W6MN25</accession>
<dbReference type="RefSeq" id="WP_271185830.1">
    <property type="nucleotide sequence ID" value="NZ_BSFE01000002.1"/>
</dbReference>
<feature type="signal peptide" evidence="2">
    <location>
        <begin position="1"/>
        <end position="22"/>
    </location>
</feature>
<reference evidence="3" key="1">
    <citation type="journal article" date="2014" name="Int. J. Syst. Evol. Microbiol.">
        <title>Complete genome sequence of Corynebacterium casei LMG S-19264T (=DSM 44701T), isolated from a smear-ripened cheese.</title>
        <authorList>
            <consortium name="US DOE Joint Genome Institute (JGI-PGF)"/>
            <person name="Walter F."/>
            <person name="Albersmeier A."/>
            <person name="Kalinowski J."/>
            <person name="Ruckert C."/>
        </authorList>
    </citation>
    <scope>NUCLEOTIDE SEQUENCE</scope>
    <source>
        <strain evidence="3">VKM B-1513</strain>
    </source>
</reference>
<dbReference type="EMBL" id="BSFE01000002">
    <property type="protein sequence ID" value="GLK51449.1"/>
    <property type="molecule type" value="Genomic_DNA"/>
</dbReference>